<protein>
    <submittedName>
        <fullName evidence="2">Uncharacterized protein</fullName>
    </submittedName>
</protein>
<dbReference type="EMBL" id="JANPWB010000006">
    <property type="protein sequence ID" value="KAJ1176988.1"/>
    <property type="molecule type" value="Genomic_DNA"/>
</dbReference>
<feature type="compositionally biased region" description="Basic and acidic residues" evidence="1">
    <location>
        <begin position="64"/>
        <end position="73"/>
    </location>
</feature>
<gene>
    <name evidence="2" type="ORF">NDU88_002255</name>
</gene>
<name>A0AAV7TK33_PLEWA</name>
<evidence type="ECO:0000313" key="3">
    <source>
        <dbReference type="Proteomes" id="UP001066276"/>
    </source>
</evidence>
<keyword evidence="3" id="KW-1185">Reference proteome</keyword>
<organism evidence="2 3">
    <name type="scientific">Pleurodeles waltl</name>
    <name type="common">Iberian ribbed newt</name>
    <dbReference type="NCBI Taxonomy" id="8319"/>
    <lineage>
        <taxon>Eukaryota</taxon>
        <taxon>Metazoa</taxon>
        <taxon>Chordata</taxon>
        <taxon>Craniata</taxon>
        <taxon>Vertebrata</taxon>
        <taxon>Euteleostomi</taxon>
        <taxon>Amphibia</taxon>
        <taxon>Batrachia</taxon>
        <taxon>Caudata</taxon>
        <taxon>Salamandroidea</taxon>
        <taxon>Salamandridae</taxon>
        <taxon>Pleurodelinae</taxon>
        <taxon>Pleurodeles</taxon>
    </lineage>
</organism>
<feature type="compositionally biased region" description="Basic and acidic residues" evidence="1">
    <location>
        <begin position="39"/>
        <end position="49"/>
    </location>
</feature>
<dbReference type="AlphaFoldDB" id="A0AAV7TK33"/>
<proteinExistence type="predicted"/>
<sequence>MMESAARSVIYELERLKLDRQVVLSLRFVPGSIVGSWKEELDKEKESDRQKRKKDVKMVTIGGSRDENKPDKS</sequence>
<comment type="caution">
    <text evidence="2">The sequence shown here is derived from an EMBL/GenBank/DDBJ whole genome shotgun (WGS) entry which is preliminary data.</text>
</comment>
<feature type="region of interest" description="Disordered" evidence="1">
    <location>
        <begin position="39"/>
        <end position="73"/>
    </location>
</feature>
<reference evidence="2" key="1">
    <citation type="journal article" date="2022" name="bioRxiv">
        <title>Sequencing and chromosome-scale assembly of the giantPleurodeles waltlgenome.</title>
        <authorList>
            <person name="Brown T."/>
            <person name="Elewa A."/>
            <person name="Iarovenko S."/>
            <person name="Subramanian E."/>
            <person name="Araus A.J."/>
            <person name="Petzold A."/>
            <person name="Susuki M."/>
            <person name="Suzuki K.-i.T."/>
            <person name="Hayashi T."/>
            <person name="Toyoda A."/>
            <person name="Oliveira C."/>
            <person name="Osipova E."/>
            <person name="Leigh N.D."/>
            <person name="Simon A."/>
            <person name="Yun M.H."/>
        </authorList>
    </citation>
    <scope>NUCLEOTIDE SEQUENCE</scope>
    <source>
        <strain evidence="2">20211129_DDA</strain>
        <tissue evidence="2">Liver</tissue>
    </source>
</reference>
<evidence type="ECO:0000313" key="2">
    <source>
        <dbReference type="EMBL" id="KAJ1176988.1"/>
    </source>
</evidence>
<dbReference type="Proteomes" id="UP001066276">
    <property type="component" value="Chromosome 3_2"/>
</dbReference>
<evidence type="ECO:0000256" key="1">
    <source>
        <dbReference type="SAM" id="MobiDB-lite"/>
    </source>
</evidence>
<accession>A0AAV7TK33</accession>